<dbReference type="EMBL" id="LSRC01000007">
    <property type="protein sequence ID" value="KXI18833.1"/>
    <property type="molecule type" value="Genomic_DNA"/>
</dbReference>
<feature type="domain" description="ABC transporter" evidence="10">
    <location>
        <begin position="383"/>
        <end position="614"/>
    </location>
</feature>
<dbReference type="GO" id="GO:0016887">
    <property type="term" value="F:ATP hydrolysis activity"/>
    <property type="evidence" value="ECO:0007669"/>
    <property type="project" value="InterPro"/>
</dbReference>
<dbReference type="PROSITE" id="PS00211">
    <property type="entry name" value="ABC_TRANSPORTER_1"/>
    <property type="match status" value="1"/>
</dbReference>
<dbReference type="AlphaFoldDB" id="A0A135ZB02"/>
<dbReference type="InterPro" id="IPR017871">
    <property type="entry name" value="ABC_transporter-like_CS"/>
</dbReference>
<dbReference type="SUPFAM" id="SSF52540">
    <property type="entry name" value="P-loop containing nucleoside triphosphate hydrolases"/>
    <property type="match status" value="2"/>
</dbReference>
<evidence type="ECO:0000259" key="10">
    <source>
        <dbReference type="PROSITE" id="PS50893"/>
    </source>
</evidence>
<evidence type="ECO:0000256" key="4">
    <source>
        <dbReference type="ARBA" id="ARBA00022475"/>
    </source>
</evidence>
<feature type="region of interest" description="Disordered" evidence="9">
    <location>
        <begin position="334"/>
        <end position="354"/>
    </location>
</feature>
<dbReference type="InterPro" id="IPR003593">
    <property type="entry name" value="AAA+_ATPase"/>
</dbReference>
<dbReference type="PATRIC" id="fig|2702.101.peg.185"/>
<keyword evidence="5" id="KW-0547">Nucleotide-binding</keyword>
<dbReference type="GO" id="GO:0042626">
    <property type="term" value="F:ATPase-coupled transmembrane transporter activity"/>
    <property type="evidence" value="ECO:0007669"/>
    <property type="project" value="TreeGrafter"/>
</dbReference>
<reference evidence="12" key="1">
    <citation type="submission" date="2016-02" db="EMBL/GenBank/DDBJ databases">
        <authorList>
            <person name="Mitreva M."/>
            <person name="Pepin K.H."/>
            <person name="Mihindukulasuriya K.A."/>
            <person name="Fulton R."/>
            <person name="Fronick C."/>
            <person name="O'Laughlin M."/>
            <person name="Miner T."/>
            <person name="Herter B."/>
            <person name="Rosa B.A."/>
            <person name="Cordes M."/>
            <person name="Tomlinson C."/>
            <person name="Wollam A."/>
            <person name="Palsikar V.B."/>
            <person name="Mardis E.R."/>
            <person name="Wilson R.K."/>
        </authorList>
    </citation>
    <scope>NUCLEOTIDE SEQUENCE [LARGE SCALE GENOMIC DNA]</scope>
    <source>
        <strain evidence="12">CMW7778B</strain>
    </source>
</reference>
<dbReference type="NCBIfam" id="NF010167">
    <property type="entry name" value="PRK13648.1"/>
    <property type="match status" value="2"/>
</dbReference>
<dbReference type="InterPro" id="IPR027417">
    <property type="entry name" value="P-loop_NTPase"/>
</dbReference>
<dbReference type="Gene3D" id="3.40.50.300">
    <property type="entry name" value="P-loop containing nucleotide triphosphate hydrolases"/>
    <property type="match status" value="2"/>
</dbReference>
<protein>
    <submittedName>
        <fullName evidence="11">Cobalt ABC transporter, ATP-binding protein</fullName>
    </submittedName>
</protein>
<gene>
    <name evidence="11" type="ORF">HMPREF3230_00186</name>
</gene>
<dbReference type="PROSITE" id="PS50893">
    <property type="entry name" value="ABC_TRANSPORTER_2"/>
    <property type="match status" value="2"/>
</dbReference>
<comment type="similarity">
    <text evidence="2">Belongs to the ABC transporter superfamily.</text>
</comment>
<evidence type="ECO:0000256" key="8">
    <source>
        <dbReference type="ARBA" id="ARBA00023136"/>
    </source>
</evidence>
<evidence type="ECO:0000256" key="7">
    <source>
        <dbReference type="ARBA" id="ARBA00022967"/>
    </source>
</evidence>
<keyword evidence="7" id="KW-1278">Translocase</keyword>
<evidence type="ECO:0000256" key="9">
    <source>
        <dbReference type="SAM" id="MobiDB-lite"/>
    </source>
</evidence>
<feature type="domain" description="ABC transporter" evidence="10">
    <location>
        <begin position="37"/>
        <end position="293"/>
    </location>
</feature>
<dbReference type="InterPro" id="IPR015856">
    <property type="entry name" value="ABC_transpr_CbiO/EcfA_su"/>
</dbReference>
<name>A0A135ZB02_GARVA</name>
<dbReference type="FunFam" id="3.40.50.300:FF:000224">
    <property type="entry name" value="Energy-coupling factor transporter ATP-binding protein EcfA"/>
    <property type="match status" value="1"/>
</dbReference>
<evidence type="ECO:0000256" key="2">
    <source>
        <dbReference type="ARBA" id="ARBA00005417"/>
    </source>
</evidence>
<sequence>MQTKKEEISDNRLLERTGQRKEIMEETHDSNSVKPLLELNDVSFQYIIHRDGNNESKDKKHNESNLNFALNKVNLSIYTGEFVGIIGPSGAGKTTLASLFSGAIPHHYSGHLSGTVNIAGYDTNSLELTNIACLIGSVIQDIDAQMVAANVEDELLFGLENFSVPHDEILPRIENALETVGITNLRNRDLDTLSGGQKQKVAIAAILALKPKVMVLDEPTCALDPVSSRMIFDVLRDLNRNFGITVVVIEQKVALLSEYCKRLIVLSKGELVMDAPTGVALKNADLLSEVGINYPRTTHLIKQLQEEQICSNSELTVGVEETVDTIVKTLQSDIPNTSNTSDSSNSSNISETSDENNANILESVNELYGSHIIKSNSFANPCLSLNHVSFAYTNGVKALEDVSFNANSGELIALIGRNGAGKTTITKIINGLLRPTKGSVIIDGIDTKTLRISQIAKYVSTLFQNPDYQLCKETVLEEVAFSCKLIGEDSNQAQAHAMEVIEKLNLNPLDIPFMLSRGQRQMVALAATVVTRPKILVLDEPTCGLDYRECVRIMQVVEDLRDHGCCVIMVCHDMEVVLDYATRLITINDGKLIIDGCARDVFENPEVTKAASLCPPLLCSVSKGLVEHGFKQCDGLYVRSELVEALRNAKSRINRDFNCEK</sequence>
<evidence type="ECO:0000313" key="11">
    <source>
        <dbReference type="EMBL" id="KXI18833.1"/>
    </source>
</evidence>
<dbReference type="InterPro" id="IPR050095">
    <property type="entry name" value="ECF_ABC_transporter_ATP-bd"/>
</dbReference>
<dbReference type="PANTHER" id="PTHR43553">
    <property type="entry name" value="HEAVY METAL TRANSPORTER"/>
    <property type="match status" value="1"/>
</dbReference>
<dbReference type="GO" id="GO:0043190">
    <property type="term" value="C:ATP-binding cassette (ABC) transporter complex"/>
    <property type="evidence" value="ECO:0007669"/>
    <property type="project" value="TreeGrafter"/>
</dbReference>
<dbReference type="InterPro" id="IPR003439">
    <property type="entry name" value="ABC_transporter-like_ATP-bd"/>
</dbReference>
<keyword evidence="8" id="KW-0472">Membrane</keyword>
<accession>A0A135ZB02</accession>
<proteinExistence type="inferred from homology"/>
<dbReference type="CDD" id="cd03225">
    <property type="entry name" value="ABC_cobalt_CbiO_domain1"/>
    <property type="match status" value="2"/>
</dbReference>
<evidence type="ECO:0000256" key="1">
    <source>
        <dbReference type="ARBA" id="ARBA00004236"/>
    </source>
</evidence>
<keyword evidence="4" id="KW-1003">Cell membrane</keyword>
<dbReference type="SMART" id="SM00382">
    <property type="entry name" value="AAA"/>
    <property type="match status" value="2"/>
</dbReference>
<evidence type="ECO:0000313" key="12">
    <source>
        <dbReference type="Proteomes" id="UP000070505"/>
    </source>
</evidence>
<comment type="caution">
    <text evidence="11">The sequence shown here is derived from an EMBL/GenBank/DDBJ whole genome shotgun (WGS) entry which is preliminary data.</text>
</comment>
<evidence type="ECO:0000256" key="3">
    <source>
        <dbReference type="ARBA" id="ARBA00022448"/>
    </source>
</evidence>
<evidence type="ECO:0000256" key="6">
    <source>
        <dbReference type="ARBA" id="ARBA00022840"/>
    </source>
</evidence>
<comment type="subcellular location">
    <subcellularLocation>
        <location evidence="1">Cell membrane</location>
    </subcellularLocation>
</comment>
<dbReference type="GO" id="GO:0005524">
    <property type="term" value="F:ATP binding"/>
    <property type="evidence" value="ECO:0007669"/>
    <property type="project" value="UniProtKB-KW"/>
</dbReference>
<dbReference type="Pfam" id="PF00005">
    <property type="entry name" value="ABC_tran"/>
    <property type="match status" value="2"/>
</dbReference>
<feature type="region of interest" description="Disordered" evidence="9">
    <location>
        <begin position="1"/>
        <end position="29"/>
    </location>
</feature>
<dbReference type="Proteomes" id="UP000070505">
    <property type="component" value="Unassembled WGS sequence"/>
</dbReference>
<keyword evidence="6 11" id="KW-0067">ATP-binding</keyword>
<keyword evidence="3" id="KW-0813">Transport</keyword>
<evidence type="ECO:0000256" key="5">
    <source>
        <dbReference type="ARBA" id="ARBA00022741"/>
    </source>
</evidence>
<organism evidence="11 12">
    <name type="scientific">Gardnerella vaginalis</name>
    <dbReference type="NCBI Taxonomy" id="2702"/>
    <lineage>
        <taxon>Bacteria</taxon>
        <taxon>Bacillati</taxon>
        <taxon>Actinomycetota</taxon>
        <taxon>Actinomycetes</taxon>
        <taxon>Bifidobacteriales</taxon>
        <taxon>Bifidobacteriaceae</taxon>
        <taxon>Gardnerella</taxon>
    </lineage>
</organism>